<evidence type="ECO:0000256" key="5">
    <source>
        <dbReference type="ARBA" id="ARBA00022833"/>
    </source>
</evidence>
<dbReference type="PROSITE" id="PS00028">
    <property type="entry name" value="ZINC_FINGER_C2H2_1"/>
    <property type="match status" value="1"/>
</dbReference>
<feature type="region of interest" description="Disordered" evidence="8">
    <location>
        <begin position="261"/>
        <end position="287"/>
    </location>
</feature>
<dbReference type="EMBL" id="CCBN010000001">
    <property type="protein sequence ID" value="CDO51687.1"/>
    <property type="molecule type" value="Genomic_DNA"/>
</dbReference>
<reference evidence="10" key="1">
    <citation type="submission" date="2014-03" db="EMBL/GenBank/DDBJ databases">
        <authorList>
            <person name="Casaregola S."/>
        </authorList>
    </citation>
    <scope>NUCLEOTIDE SEQUENCE [LARGE SCALE GENOMIC DNA]</scope>
    <source>
        <strain evidence="10">CLIB 918</strain>
    </source>
</reference>
<keyword evidence="3" id="KW-0677">Repeat</keyword>
<keyword evidence="5" id="KW-0862">Zinc</keyword>
<dbReference type="SUPFAM" id="SSF57667">
    <property type="entry name" value="beta-beta-alpha zinc fingers"/>
    <property type="match status" value="1"/>
</dbReference>
<evidence type="ECO:0000259" key="9">
    <source>
        <dbReference type="PROSITE" id="PS50157"/>
    </source>
</evidence>
<dbReference type="InterPro" id="IPR051059">
    <property type="entry name" value="VerF-like"/>
</dbReference>
<dbReference type="GO" id="GO:0008270">
    <property type="term" value="F:zinc ion binding"/>
    <property type="evidence" value="ECO:0007669"/>
    <property type="project" value="UniProtKB-KW"/>
</dbReference>
<comment type="subcellular location">
    <subcellularLocation>
        <location evidence="1">Nucleus</location>
    </subcellularLocation>
</comment>
<dbReference type="GO" id="GO:0000785">
    <property type="term" value="C:chromatin"/>
    <property type="evidence" value="ECO:0007669"/>
    <property type="project" value="TreeGrafter"/>
</dbReference>
<dbReference type="InterPro" id="IPR036236">
    <property type="entry name" value="Znf_C2H2_sf"/>
</dbReference>
<sequence>MIPQVYFPQHNDVAQQHHQPQQHSQDIMASPLNRHMLHSSQQTSNPTYYNPQSQPVSLNTTPCMAPATPESPAYEENHIYPHEFIRPTSAIDNTHTTSYLFQAHPQPQVTIMNSDSISATNSPLLHRTAVPSINDHTVSSASQLEAEALENDPYFIPVQGILPPSKNEDGRYECQLCDRSYTHAKHLKRHMMRHTGQKPYGCSWCNAKFTRPDIRKRHVSKCKVRRKIEGLESIKIEEEDPAKMIEKSKLKAAAKAKASSAGIKKSTPAIKNKTTSRAMSRTVEPASDISTPEVDVKLLPKDQQAVNSVPAAMIQAQQMYPSPYLNEATFDPSILEASIKKELEASTSAQVESFYQTTPPLPHTVYVSAMPTPSIIPSTVSSPVLGLQKYYYQPIVNYGLYYENHQANQPPQMAVLTPQQYHSQRIVSDTTSATAGGVIYGESPLETFVPPVYQ</sequence>
<gene>
    <name evidence="10" type="ORF">BN980_GECA01s10581g</name>
</gene>
<keyword evidence="11" id="KW-1185">Reference proteome</keyword>
<dbReference type="InterPro" id="IPR013087">
    <property type="entry name" value="Znf_C2H2_type"/>
</dbReference>
<protein>
    <recommendedName>
        <fullName evidence="9">C2H2-type domain-containing protein</fullName>
    </recommendedName>
</protein>
<evidence type="ECO:0000256" key="2">
    <source>
        <dbReference type="ARBA" id="ARBA00022723"/>
    </source>
</evidence>
<keyword evidence="4 7" id="KW-0863">Zinc-finger</keyword>
<dbReference type="AlphaFoldDB" id="A0A0J9X3L5"/>
<dbReference type="OrthoDB" id="6077919at2759"/>
<evidence type="ECO:0000256" key="6">
    <source>
        <dbReference type="ARBA" id="ARBA00023242"/>
    </source>
</evidence>
<dbReference type="PANTHER" id="PTHR40626:SF11">
    <property type="entry name" value="ZINC FINGER PROTEIN YPR022C"/>
    <property type="match status" value="1"/>
</dbReference>
<evidence type="ECO:0000256" key="7">
    <source>
        <dbReference type="PROSITE-ProRule" id="PRU00042"/>
    </source>
</evidence>
<evidence type="ECO:0000256" key="3">
    <source>
        <dbReference type="ARBA" id="ARBA00022737"/>
    </source>
</evidence>
<evidence type="ECO:0000256" key="8">
    <source>
        <dbReference type="SAM" id="MobiDB-lite"/>
    </source>
</evidence>
<feature type="domain" description="C2H2-type" evidence="9">
    <location>
        <begin position="172"/>
        <end position="199"/>
    </location>
</feature>
<dbReference type="GO" id="GO:0000978">
    <property type="term" value="F:RNA polymerase II cis-regulatory region sequence-specific DNA binding"/>
    <property type="evidence" value="ECO:0007669"/>
    <property type="project" value="InterPro"/>
</dbReference>
<organism evidence="10 11">
    <name type="scientific">Geotrichum candidum</name>
    <name type="common">Oospora lactis</name>
    <name type="synonym">Dipodascus geotrichum</name>
    <dbReference type="NCBI Taxonomy" id="1173061"/>
    <lineage>
        <taxon>Eukaryota</taxon>
        <taxon>Fungi</taxon>
        <taxon>Dikarya</taxon>
        <taxon>Ascomycota</taxon>
        <taxon>Saccharomycotina</taxon>
        <taxon>Dipodascomycetes</taxon>
        <taxon>Dipodascales</taxon>
        <taxon>Dipodascaceae</taxon>
        <taxon>Geotrichum</taxon>
    </lineage>
</organism>
<name>A0A0J9X3L5_GEOCN</name>
<dbReference type="GO" id="GO:0000981">
    <property type="term" value="F:DNA-binding transcription factor activity, RNA polymerase II-specific"/>
    <property type="evidence" value="ECO:0007669"/>
    <property type="project" value="InterPro"/>
</dbReference>
<evidence type="ECO:0000256" key="4">
    <source>
        <dbReference type="ARBA" id="ARBA00022771"/>
    </source>
</evidence>
<evidence type="ECO:0000313" key="11">
    <source>
        <dbReference type="Proteomes" id="UP000242525"/>
    </source>
</evidence>
<proteinExistence type="predicted"/>
<comment type="caution">
    <text evidence="10">The sequence shown here is derived from an EMBL/GenBank/DDBJ whole genome shotgun (WGS) entry which is preliminary data.</text>
</comment>
<evidence type="ECO:0000256" key="1">
    <source>
        <dbReference type="ARBA" id="ARBA00004123"/>
    </source>
</evidence>
<dbReference type="PANTHER" id="PTHR40626">
    <property type="entry name" value="MIP31509P"/>
    <property type="match status" value="1"/>
</dbReference>
<dbReference type="STRING" id="1173061.A0A0J9X3L5"/>
<keyword evidence="6" id="KW-0539">Nucleus</keyword>
<dbReference type="PROSITE" id="PS50157">
    <property type="entry name" value="ZINC_FINGER_C2H2_2"/>
    <property type="match status" value="1"/>
</dbReference>
<evidence type="ECO:0000313" key="10">
    <source>
        <dbReference type="EMBL" id="CDO51687.1"/>
    </source>
</evidence>
<dbReference type="SMART" id="SM00355">
    <property type="entry name" value="ZnF_C2H2"/>
    <property type="match status" value="2"/>
</dbReference>
<accession>A0A0J9X3L5</accession>
<dbReference type="Proteomes" id="UP000242525">
    <property type="component" value="Unassembled WGS sequence"/>
</dbReference>
<keyword evidence="2" id="KW-0479">Metal-binding</keyword>
<dbReference type="GO" id="GO:0005634">
    <property type="term" value="C:nucleus"/>
    <property type="evidence" value="ECO:0007669"/>
    <property type="project" value="UniProtKB-SubCell"/>
</dbReference>
<dbReference type="Gene3D" id="3.30.160.60">
    <property type="entry name" value="Classic Zinc Finger"/>
    <property type="match status" value="2"/>
</dbReference>